<accession>A0A0E2HC79</accession>
<dbReference type="RefSeq" id="WP_002583731.1">
    <property type="nucleotide sequence ID" value="NZ_KB851018.1"/>
</dbReference>
<sequence length="277" mass="29863">MNGLYSCIIAVSMYSKIPMPNVEWTGERMRYVMCFFPLVGLAQGAVLGLWLHLALDVLNLSAAVSALVGAAVPLLVTGGIHMDGFLDTMDAVHSYGDRSRKLEILKDPHLGAFAVISFGVYMMLYLGVFHEYLSLVLREEMGDRYFLYAVPCLVFVMERAFSGLSVVTFPQAKKQGLAAGFGGAAKKKTDSLVLLLWMLICLVTGAAAARMGCRGAGVLAVVLLMTHLAVFIWYYRMSVKQFGGVTGDLAGCFLQVCELAGLTAATVLFKAGLMGGM</sequence>
<protein>
    <recommendedName>
        <fullName evidence="6 19">Adenosylcobinamide-GDP ribazoletransferase</fullName>
        <ecNumber evidence="5 19">2.7.8.26</ecNumber>
    </recommendedName>
    <alternativeName>
        <fullName evidence="16 19">Cobalamin synthase</fullName>
    </alternativeName>
    <alternativeName>
        <fullName evidence="15 19">Cobalamin-5'-phosphate synthase</fullName>
    </alternativeName>
</protein>
<organism evidence="20 21">
    <name type="scientific">[Clostridium] clostridioforme 90A8</name>
    <dbReference type="NCBI Taxonomy" id="999408"/>
    <lineage>
        <taxon>Bacteria</taxon>
        <taxon>Bacillati</taxon>
        <taxon>Bacillota</taxon>
        <taxon>Clostridia</taxon>
        <taxon>Lachnospirales</taxon>
        <taxon>Lachnospiraceae</taxon>
        <taxon>Enterocloster</taxon>
    </lineage>
</organism>
<evidence type="ECO:0000256" key="12">
    <source>
        <dbReference type="ARBA" id="ARBA00022989"/>
    </source>
</evidence>
<dbReference type="UniPathway" id="UPA00148">
    <property type="reaction ID" value="UER00238"/>
</dbReference>
<evidence type="ECO:0000256" key="7">
    <source>
        <dbReference type="ARBA" id="ARBA00022475"/>
    </source>
</evidence>
<evidence type="ECO:0000256" key="5">
    <source>
        <dbReference type="ARBA" id="ARBA00013200"/>
    </source>
</evidence>
<comment type="cofactor">
    <cofactor evidence="1 19">
        <name>Mg(2+)</name>
        <dbReference type="ChEBI" id="CHEBI:18420"/>
    </cofactor>
</comment>
<evidence type="ECO:0000313" key="20">
    <source>
        <dbReference type="EMBL" id="ENZ17505.1"/>
    </source>
</evidence>
<evidence type="ECO:0000256" key="10">
    <source>
        <dbReference type="ARBA" id="ARBA00022692"/>
    </source>
</evidence>
<dbReference type="Pfam" id="PF02654">
    <property type="entry name" value="CobS"/>
    <property type="match status" value="1"/>
</dbReference>
<dbReference type="HOGENOM" id="CLU_057426_1_2_9"/>
<dbReference type="PATRIC" id="fig|999408.3.peg.1944"/>
<feature type="transmembrane region" description="Helical" evidence="19">
    <location>
        <begin position="215"/>
        <end position="235"/>
    </location>
</feature>
<evidence type="ECO:0000256" key="9">
    <source>
        <dbReference type="ARBA" id="ARBA00022679"/>
    </source>
</evidence>
<evidence type="ECO:0000256" key="2">
    <source>
        <dbReference type="ARBA" id="ARBA00004651"/>
    </source>
</evidence>
<dbReference type="EMBL" id="AGYR01000014">
    <property type="protein sequence ID" value="ENZ17505.1"/>
    <property type="molecule type" value="Genomic_DNA"/>
</dbReference>
<feature type="transmembrane region" description="Helical" evidence="19">
    <location>
        <begin position="31"/>
        <end position="51"/>
    </location>
</feature>
<dbReference type="GeneID" id="57959728"/>
<evidence type="ECO:0000256" key="16">
    <source>
        <dbReference type="ARBA" id="ARBA00032853"/>
    </source>
</evidence>
<evidence type="ECO:0000256" key="18">
    <source>
        <dbReference type="ARBA" id="ARBA00049504"/>
    </source>
</evidence>
<dbReference type="EC" id="2.7.8.26" evidence="5 19"/>
<evidence type="ECO:0000256" key="15">
    <source>
        <dbReference type="ARBA" id="ARBA00032605"/>
    </source>
</evidence>
<evidence type="ECO:0000256" key="14">
    <source>
        <dbReference type="ARBA" id="ARBA00025228"/>
    </source>
</evidence>
<comment type="similarity">
    <text evidence="4 19">Belongs to the CobS family.</text>
</comment>
<evidence type="ECO:0000256" key="17">
    <source>
        <dbReference type="ARBA" id="ARBA00048623"/>
    </source>
</evidence>
<feature type="transmembrane region" description="Helical" evidence="19">
    <location>
        <begin position="110"/>
        <end position="133"/>
    </location>
</feature>
<evidence type="ECO:0000256" key="8">
    <source>
        <dbReference type="ARBA" id="ARBA00022573"/>
    </source>
</evidence>
<reference evidence="20 21" key="1">
    <citation type="submission" date="2013-01" db="EMBL/GenBank/DDBJ databases">
        <title>The Genome Sequence of Clostridium clostridioforme 90A8.</title>
        <authorList>
            <consortium name="The Broad Institute Genome Sequencing Platform"/>
            <person name="Earl A."/>
            <person name="Ward D."/>
            <person name="Feldgarden M."/>
            <person name="Gevers D."/>
            <person name="Courvalin P."/>
            <person name="Lambert T."/>
            <person name="Walker B."/>
            <person name="Young S.K."/>
            <person name="Zeng Q."/>
            <person name="Gargeya S."/>
            <person name="Fitzgerald M."/>
            <person name="Haas B."/>
            <person name="Abouelleil A."/>
            <person name="Alvarado L."/>
            <person name="Arachchi H.M."/>
            <person name="Berlin A.M."/>
            <person name="Chapman S.B."/>
            <person name="Dewar J."/>
            <person name="Goldberg J."/>
            <person name="Griggs A."/>
            <person name="Gujja S."/>
            <person name="Hansen M."/>
            <person name="Howarth C."/>
            <person name="Imamovic A."/>
            <person name="Larimer J."/>
            <person name="McCowan C."/>
            <person name="Murphy C."/>
            <person name="Neiman D."/>
            <person name="Pearson M."/>
            <person name="Priest M."/>
            <person name="Roberts A."/>
            <person name="Saif S."/>
            <person name="Shea T."/>
            <person name="Sisk P."/>
            <person name="Sykes S."/>
            <person name="Wortman J."/>
            <person name="Nusbaum C."/>
            <person name="Birren B."/>
        </authorList>
    </citation>
    <scope>NUCLEOTIDE SEQUENCE [LARGE SCALE GENOMIC DNA]</scope>
    <source>
        <strain evidence="20 21">90A8</strain>
    </source>
</reference>
<keyword evidence="13 19" id="KW-0472">Membrane</keyword>
<dbReference type="GO" id="GO:0051073">
    <property type="term" value="F:adenosylcobinamide-GDP ribazoletransferase activity"/>
    <property type="evidence" value="ECO:0007669"/>
    <property type="project" value="UniProtKB-UniRule"/>
</dbReference>
<keyword evidence="12 19" id="KW-1133">Transmembrane helix</keyword>
<dbReference type="GO" id="GO:0008818">
    <property type="term" value="F:cobalamin 5'-phosphate synthase activity"/>
    <property type="evidence" value="ECO:0007669"/>
    <property type="project" value="UniProtKB-UniRule"/>
</dbReference>
<proteinExistence type="inferred from homology"/>
<evidence type="ECO:0000256" key="19">
    <source>
        <dbReference type="HAMAP-Rule" id="MF_00719"/>
    </source>
</evidence>
<dbReference type="PANTHER" id="PTHR34148:SF1">
    <property type="entry name" value="ADENOSYLCOBINAMIDE-GDP RIBAZOLETRANSFERASE"/>
    <property type="match status" value="1"/>
</dbReference>
<evidence type="ECO:0000256" key="6">
    <source>
        <dbReference type="ARBA" id="ARBA00015850"/>
    </source>
</evidence>
<evidence type="ECO:0000256" key="3">
    <source>
        <dbReference type="ARBA" id="ARBA00004663"/>
    </source>
</evidence>
<comment type="catalytic activity">
    <reaction evidence="17 19">
        <text>alpha-ribazole + adenosylcob(III)inamide-GDP = adenosylcob(III)alamin + GMP + H(+)</text>
        <dbReference type="Rhea" id="RHEA:16049"/>
        <dbReference type="ChEBI" id="CHEBI:10329"/>
        <dbReference type="ChEBI" id="CHEBI:15378"/>
        <dbReference type="ChEBI" id="CHEBI:18408"/>
        <dbReference type="ChEBI" id="CHEBI:58115"/>
        <dbReference type="ChEBI" id="CHEBI:60487"/>
        <dbReference type="EC" id="2.7.8.26"/>
    </reaction>
</comment>
<dbReference type="GO" id="GO:0009236">
    <property type="term" value="P:cobalamin biosynthetic process"/>
    <property type="evidence" value="ECO:0007669"/>
    <property type="project" value="UniProtKB-UniRule"/>
</dbReference>
<dbReference type="InterPro" id="IPR003805">
    <property type="entry name" value="CobS"/>
</dbReference>
<keyword evidence="11 19" id="KW-0460">Magnesium</keyword>
<dbReference type="AlphaFoldDB" id="A0A0E2HC79"/>
<comment type="caution">
    <text evidence="20">The sequence shown here is derived from an EMBL/GenBank/DDBJ whole genome shotgun (WGS) entry which is preliminary data.</text>
</comment>
<evidence type="ECO:0000256" key="13">
    <source>
        <dbReference type="ARBA" id="ARBA00023136"/>
    </source>
</evidence>
<keyword evidence="7 19" id="KW-1003">Cell membrane</keyword>
<comment type="subcellular location">
    <subcellularLocation>
        <location evidence="2 19">Cell membrane</location>
        <topology evidence="2 19">Multi-pass membrane protein</topology>
    </subcellularLocation>
</comment>
<feature type="transmembrane region" description="Helical" evidence="19">
    <location>
        <begin position="145"/>
        <end position="170"/>
    </location>
</feature>
<dbReference type="Proteomes" id="UP000013085">
    <property type="component" value="Unassembled WGS sequence"/>
</dbReference>
<gene>
    <name evidence="19" type="primary">cobS</name>
    <name evidence="20" type="ORF">HMPREF1090_01805</name>
</gene>
<dbReference type="PANTHER" id="PTHR34148">
    <property type="entry name" value="ADENOSYLCOBINAMIDE-GDP RIBAZOLETRANSFERASE"/>
    <property type="match status" value="1"/>
</dbReference>
<evidence type="ECO:0000256" key="1">
    <source>
        <dbReference type="ARBA" id="ARBA00001946"/>
    </source>
</evidence>
<dbReference type="GO" id="GO:0005886">
    <property type="term" value="C:plasma membrane"/>
    <property type="evidence" value="ECO:0007669"/>
    <property type="project" value="UniProtKB-SubCell"/>
</dbReference>
<feature type="transmembrane region" description="Helical" evidence="19">
    <location>
        <begin position="191"/>
        <end position="209"/>
    </location>
</feature>
<evidence type="ECO:0000256" key="4">
    <source>
        <dbReference type="ARBA" id="ARBA00010561"/>
    </source>
</evidence>
<comment type="catalytic activity">
    <reaction evidence="18 19">
        <text>alpha-ribazole 5'-phosphate + adenosylcob(III)inamide-GDP = adenosylcob(III)alamin 5'-phosphate + GMP + H(+)</text>
        <dbReference type="Rhea" id="RHEA:23560"/>
        <dbReference type="ChEBI" id="CHEBI:15378"/>
        <dbReference type="ChEBI" id="CHEBI:57918"/>
        <dbReference type="ChEBI" id="CHEBI:58115"/>
        <dbReference type="ChEBI" id="CHEBI:60487"/>
        <dbReference type="ChEBI" id="CHEBI:60493"/>
        <dbReference type="EC" id="2.7.8.26"/>
    </reaction>
</comment>
<evidence type="ECO:0000313" key="21">
    <source>
        <dbReference type="Proteomes" id="UP000013085"/>
    </source>
</evidence>
<evidence type="ECO:0000256" key="11">
    <source>
        <dbReference type="ARBA" id="ARBA00022842"/>
    </source>
</evidence>
<keyword evidence="8 19" id="KW-0169">Cobalamin biosynthesis</keyword>
<feature type="transmembrane region" description="Helical" evidence="19">
    <location>
        <begin position="57"/>
        <end position="76"/>
    </location>
</feature>
<comment type="pathway">
    <text evidence="3 19">Cofactor biosynthesis; adenosylcobalamin biosynthesis; adenosylcobalamin from cob(II)yrinate a,c-diamide: step 7/7.</text>
</comment>
<keyword evidence="10 19" id="KW-0812">Transmembrane</keyword>
<keyword evidence="9 19" id="KW-0808">Transferase</keyword>
<dbReference type="HAMAP" id="MF_00719">
    <property type="entry name" value="CobS"/>
    <property type="match status" value="1"/>
</dbReference>
<comment type="function">
    <text evidence="14 19">Joins adenosylcobinamide-GDP and alpha-ribazole to generate adenosylcobalamin (Ado-cobalamin). Also synthesizes adenosylcobalamin 5'-phosphate from adenosylcobinamide-GDP and alpha-ribazole 5'-phosphate.</text>
</comment>
<name>A0A0E2HC79_9FIRM</name>